<accession>A0A0E9VWV8</accession>
<name>A0A0E9VWV8_ANGAN</name>
<proteinExistence type="predicted"/>
<reference evidence="1" key="1">
    <citation type="submission" date="2014-11" db="EMBL/GenBank/DDBJ databases">
        <authorList>
            <person name="Amaro Gonzalez C."/>
        </authorList>
    </citation>
    <scope>NUCLEOTIDE SEQUENCE</scope>
</reference>
<evidence type="ECO:0000313" key="1">
    <source>
        <dbReference type="EMBL" id="JAH82644.1"/>
    </source>
</evidence>
<organism evidence="1">
    <name type="scientific">Anguilla anguilla</name>
    <name type="common">European freshwater eel</name>
    <name type="synonym">Muraena anguilla</name>
    <dbReference type="NCBI Taxonomy" id="7936"/>
    <lineage>
        <taxon>Eukaryota</taxon>
        <taxon>Metazoa</taxon>
        <taxon>Chordata</taxon>
        <taxon>Craniata</taxon>
        <taxon>Vertebrata</taxon>
        <taxon>Euteleostomi</taxon>
        <taxon>Actinopterygii</taxon>
        <taxon>Neopterygii</taxon>
        <taxon>Teleostei</taxon>
        <taxon>Anguilliformes</taxon>
        <taxon>Anguillidae</taxon>
        <taxon>Anguilla</taxon>
    </lineage>
</organism>
<protein>
    <submittedName>
        <fullName evidence="1">Uncharacterized protein</fullName>
    </submittedName>
</protein>
<dbReference type="EMBL" id="GBXM01025933">
    <property type="protein sequence ID" value="JAH82644.1"/>
    <property type="molecule type" value="Transcribed_RNA"/>
</dbReference>
<dbReference type="AlphaFoldDB" id="A0A0E9VWV8"/>
<sequence length="16" mass="2030">MVYFNYNLNSNYKMQT</sequence>
<reference evidence="1" key="2">
    <citation type="journal article" date="2015" name="Fish Shellfish Immunol.">
        <title>Early steps in the European eel (Anguilla anguilla)-Vibrio vulnificus interaction in the gills: Role of the RtxA13 toxin.</title>
        <authorList>
            <person name="Callol A."/>
            <person name="Pajuelo D."/>
            <person name="Ebbesson L."/>
            <person name="Teles M."/>
            <person name="MacKenzie S."/>
            <person name="Amaro C."/>
        </authorList>
    </citation>
    <scope>NUCLEOTIDE SEQUENCE</scope>
</reference>